<dbReference type="InterPro" id="IPR010181">
    <property type="entry name" value="CGCAxxGCC_motif"/>
</dbReference>
<comment type="caution">
    <text evidence="1">The sequence shown here is derived from an EMBL/GenBank/DDBJ whole genome shotgun (WGS) entry which is preliminary data.</text>
</comment>
<dbReference type="Pfam" id="PF09719">
    <property type="entry name" value="C_GCAxxG_C_C"/>
    <property type="match status" value="1"/>
</dbReference>
<name>A0A395XNG1_9FIRM</name>
<proteinExistence type="predicted"/>
<evidence type="ECO:0000313" key="1">
    <source>
        <dbReference type="EMBL" id="RGW53816.1"/>
    </source>
</evidence>
<organism evidence="1 2">
    <name type="scientific">Dorea formicigenerans</name>
    <dbReference type="NCBI Taxonomy" id="39486"/>
    <lineage>
        <taxon>Bacteria</taxon>
        <taxon>Bacillati</taxon>
        <taxon>Bacillota</taxon>
        <taxon>Clostridia</taxon>
        <taxon>Lachnospirales</taxon>
        <taxon>Lachnospiraceae</taxon>
        <taxon>Dorea</taxon>
    </lineage>
</organism>
<reference evidence="1 2" key="1">
    <citation type="submission" date="2018-08" db="EMBL/GenBank/DDBJ databases">
        <title>A genome reference for cultivated species of the human gut microbiota.</title>
        <authorList>
            <person name="Zou Y."/>
            <person name="Xue W."/>
            <person name="Luo G."/>
        </authorList>
    </citation>
    <scope>NUCLEOTIDE SEQUENCE [LARGE SCALE GENOMIC DNA]</scope>
    <source>
        <strain evidence="1 2">AF12-11</strain>
    </source>
</reference>
<accession>A0A395XNG1</accession>
<evidence type="ECO:0000313" key="2">
    <source>
        <dbReference type="Proteomes" id="UP000266376"/>
    </source>
</evidence>
<dbReference type="AlphaFoldDB" id="A0A395XNG1"/>
<protein>
    <submittedName>
        <fullName evidence="1">C_GCAxxG_C_C family protein</fullName>
    </submittedName>
</protein>
<dbReference type="Proteomes" id="UP000266376">
    <property type="component" value="Unassembled WGS sequence"/>
</dbReference>
<dbReference type="NCBIfam" id="TIGR01909">
    <property type="entry name" value="C_GCAxxG_C_C"/>
    <property type="match status" value="1"/>
</dbReference>
<gene>
    <name evidence="1" type="ORF">DWV67_07650</name>
</gene>
<sequence length="136" mass="14294">METRVDKVAEKHKSGYNCAQAVACAYCDLVGIDEETMFRMTEGLGLGMGGMEGTCGAVTAACVIAGAKNSTVEMGGPGSKGATYKISKEIVRRFKEESGSVICKELKGVETGTPVKACPDCVKDAARILEEVVFTD</sequence>
<dbReference type="EMBL" id="QSAJ01000015">
    <property type="protein sequence ID" value="RGW53816.1"/>
    <property type="molecule type" value="Genomic_DNA"/>
</dbReference>